<comment type="similarity">
    <text evidence="7">Belongs to the binding-protein-dependent transport system permease family.</text>
</comment>
<keyword evidence="4 7" id="KW-0812">Transmembrane</keyword>
<dbReference type="SUPFAM" id="SSF161098">
    <property type="entry name" value="MetI-like"/>
    <property type="match status" value="1"/>
</dbReference>
<evidence type="ECO:0000256" key="5">
    <source>
        <dbReference type="ARBA" id="ARBA00022989"/>
    </source>
</evidence>
<keyword evidence="3" id="KW-1003">Cell membrane</keyword>
<evidence type="ECO:0000256" key="4">
    <source>
        <dbReference type="ARBA" id="ARBA00022692"/>
    </source>
</evidence>
<feature type="transmembrane region" description="Helical" evidence="7">
    <location>
        <begin position="103"/>
        <end position="125"/>
    </location>
</feature>
<dbReference type="PANTHER" id="PTHR43744">
    <property type="entry name" value="ABC TRANSPORTER PERMEASE PROTEIN MG189-RELATED-RELATED"/>
    <property type="match status" value="1"/>
</dbReference>
<dbReference type="Gene3D" id="1.10.3720.10">
    <property type="entry name" value="MetI-like"/>
    <property type="match status" value="1"/>
</dbReference>
<feature type="domain" description="ABC transmembrane type-1" evidence="8">
    <location>
        <begin position="69"/>
        <end position="261"/>
    </location>
</feature>
<keyword evidence="5 7" id="KW-1133">Transmembrane helix</keyword>
<dbReference type="GO" id="GO:0055085">
    <property type="term" value="P:transmembrane transport"/>
    <property type="evidence" value="ECO:0007669"/>
    <property type="project" value="InterPro"/>
</dbReference>
<evidence type="ECO:0000313" key="9">
    <source>
        <dbReference type="EMBL" id="NYE69017.1"/>
    </source>
</evidence>
<dbReference type="CDD" id="cd06261">
    <property type="entry name" value="TM_PBP2"/>
    <property type="match status" value="1"/>
</dbReference>
<dbReference type="GO" id="GO:0005886">
    <property type="term" value="C:plasma membrane"/>
    <property type="evidence" value="ECO:0007669"/>
    <property type="project" value="UniProtKB-SubCell"/>
</dbReference>
<dbReference type="InterPro" id="IPR035906">
    <property type="entry name" value="MetI-like_sf"/>
</dbReference>
<dbReference type="AlphaFoldDB" id="A0A7Y9L8Z3"/>
<keyword evidence="2 7" id="KW-0813">Transport</keyword>
<dbReference type="Proteomes" id="UP000569914">
    <property type="component" value="Unassembled WGS sequence"/>
</dbReference>
<proteinExistence type="inferred from homology"/>
<evidence type="ECO:0000256" key="6">
    <source>
        <dbReference type="ARBA" id="ARBA00023136"/>
    </source>
</evidence>
<feature type="transmembrane region" description="Helical" evidence="7">
    <location>
        <begin position="240"/>
        <end position="260"/>
    </location>
</feature>
<keyword evidence="9" id="KW-0762">Sugar transport</keyword>
<dbReference type="Pfam" id="PF00528">
    <property type="entry name" value="BPD_transp_1"/>
    <property type="match status" value="1"/>
</dbReference>
<accession>A0A7Y9L8Z3</accession>
<protein>
    <submittedName>
        <fullName evidence="9">Multiple sugar transport system permease protein</fullName>
    </submittedName>
</protein>
<comment type="caution">
    <text evidence="9">The sequence shown here is derived from an EMBL/GenBank/DDBJ whole genome shotgun (WGS) entry which is preliminary data.</text>
</comment>
<feature type="transmembrane region" description="Helical" evidence="7">
    <location>
        <begin position="12"/>
        <end position="32"/>
    </location>
</feature>
<dbReference type="PANTHER" id="PTHR43744:SF12">
    <property type="entry name" value="ABC TRANSPORTER PERMEASE PROTEIN MG189-RELATED"/>
    <property type="match status" value="1"/>
</dbReference>
<name>A0A7Y9L8Z3_9ACTN</name>
<evidence type="ECO:0000256" key="2">
    <source>
        <dbReference type="ARBA" id="ARBA00022448"/>
    </source>
</evidence>
<dbReference type="PROSITE" id="PS50928">
    <property type="entry name" value="ABC_TM1"/>
    <property type="match status" value="1"/>
</dbReference>
<comment type="subcellular location">
    <subcellularLocation>
        <location evidence="1 7">Cell membrane</location>
        <topology evidence="1 7">Multi-pass membrane protein</topology>
    </subcellularLocation>
</comment>
<evidence type="ECO:0000259" key="8">
    <source>
        <dbReference type="PROSITE" id="PS50928"/>
    </source>
</evidence>
<dbReference type="RefSeq" id="WP_179747804.1">
    <property type="nucleotide sequence ID" value="NZ_JACCBU010000001.1"/>
</dbReference>
<organism evidence="9 10">
    <name type="scientific">Microlunatus parietis</name>
    <dbReference type="NCBI Taxonomy" id="682979"/>
    <lineage>
        <taxon>Bacteria</taxon>
        <taxon>Bacillati</taxon>
        <taxon>Actinomycetota</taxon>
        <taxon>Actinomycetes</taxon>
        <taxon>Propionibacteriales</taxon>
        <taxon>Propionibacteriaceae</taxon>
        <taxon>Microlunatus</taxon>
    </lineage>
</organism>
<sequence length="274" mass="29494">MNGKTSQIVRTTILVIFGLLWLIPVYLLLINASKDPTVYDSRQSWVPDGFALFSNIAEALSLSGMADSVLSTVLYSLVSPALAVIIGAAAGFGIVALGLRHGFAWFVVIFGGTIFPLQMILLPLFDGYSRVGLYDNRIGMILIYTAIATPFSAFVMRNFFTGVSHSVFEAARLDGASVWSIFTRVYLPMSVSALVAIFILQATFIWNDLLLGLVLAQSDAVRPIVTTLAGMQSTYGGAQLSTVLAAGVLVSLPTVILFLCTQRFFAKGLALGQY</sequence>
<keyword evidence="6 7" id="KW-0472">Membrane</keyword>
<feature type="transmembrane region" description="Helical" evidence="7">
    <location>
        <begin position="181"/>
        <end position="206"/>
    </location>
</feature>
<evidence type="ECO:0000256" key="3">
    <source>
        <dbReference type="ARBA" id="ARBA00022475"/>
    </source>
</evidence>
<gene>
    <name evidence="9" type="ORF">BKA15_000346</name>
</gene>
<evidence type="ECO:0000256" key="1">
    <source>
        <dbReference type="ARBA" id="ARBA00004651"/>
    </source>
</evidence>
<feature type="transmembrane region" description="Helical" evidence="7">
    <location>
        <begin position="137"/>
        <end position="160"/>
    </location>
</feature>
<dbReference type="EMBL" id="JACCBU010000001">
    <property type="protein sequence ID" value="NYE69017.1"/>
    <property type="molecule type" value="Genomic_DNA"/>
</dbReference>
<evidence type="ECO:0000256" key="7">
    <source>
        <dbReference type="RuleBase" id="RU363032"/>
    </source>
</evidence>
<reference evidence="9 10" key="1">
    <citation type="submission" date="2020-07" db="EMBL/GenBank/DDBJ databases">
        <title>Sequencing the genomes of 1000 actinobacteria strains.</title>
        <authorList>
            <person name="Klenk H.-P."/>
        </authorList>
    </citation>
    <scope>NUCLEOTIDE SEQUENCE [LARGE SCALE GENOMIC DNA]</scope>
    <source>
        <strain evidence="9 10">DSM 22083</strain>
    </source>
</reference>
<keyword evidence="10" id="KW-1185">Reference proteome</keyword>
<evidence type="ECO:0000313" key="10">
    <source>
        <dbReference type="Proteomes" id="UP000569914"/>
    </source>
</evidence>
<feature type="transmembrane region" description="Helical" evidence="7">
    <location>
        <begin position="73"/>
        <end position="96"/>
    </location>
</feature>
<dbReference type="InterPro" id="IPR000515">
    <property type="entry name" value="MetI-like"/>
</dbReference>